<dbReference type="InterPro" id="IPR003783">
    <property type="entry name" value="Regulatory_RecX"/>
</dbReference>
<evidence type="ECO:0000256" key="5">
    <source>
        <dbReference type="HAMAP-Rule" id="MF_01114"/>
    </source>
</evidence>
<sequence>MLMPIITKIGRQKKNNERYNLYLDEKYAFSVDEAVLIKYQLTKGKVIEDFTIDEIVFDDEVRKAYNKAINFLSYRMRSEHEVKQKLLQSEFGEAVILEAIRKLYEHSFLNDESFTKALVATQKKNSKKGPAAIRQELKKKGIEKDLQEEVLSAYSEEEQLTIARTLTEKIINQNSTKTPRQIKQKVQDALQRKGYNFTIISQAIDSFELEKNDEEWVEIIGTQGDKIWRKYASKYSSYDLKRRVKQALYQKGFPAEQIDQYLEKKELEQQDE</sequence>
<feature type="domain" description="RecX first three-helical" evidence="8">
    <location>
        <begin position="64"/>
        <end position="103"/>
    </location>
</feature>
<reference evidence="9 10" key="1">
    <citation type="submission" date="2019-05" db="EMBL/GenBank/DDBJ databases">
        <title>Psychrobacillus vulpis sp. nov., a new species isolated from feces of a red fox that inhabits in The Tablas de Daimiel Natural Park, Albacete, Spain.</title>
        <authorList>
            <person name="Rodriguez M."/>
            <person name="Reina J.C."/>
            <person name="Bejar V."/>
            <person name="Llamas I."/>
        </authorList>
    </citation>
    <scope>NUCLEOTIDE SEQUENCE [LARGE SCALE GENOMIC DNA]</scope>
    <source>
        <strain evidence="9 10">NEAU-3TGS17</strain>
    </source>
</reference>
<dbReference type="GO" id="GO:0005737">
    <property type="term" value="C:cytoplasm"/>
    <property type="evidence" value="ECO:0007669"/>
    <property type="project" value="UniProtKB-SubCell"/>
</dbReference>
<dbReference type="PANTHER" id="PTHR33602">
    <property type="entry name" value="REGULATORY PROTEIN RECX FAMILY PROTEIN"/>
    <property type="match status" value="1"/>
</dbReference>
<dbReference type="Proteomes" id="UP000317316">
    <property type="component" value="Unassembled WGS sequence"/>
</dbReference>
<dbReference type="PANTHER" id="PTHR33602:SF1">
    <property type="entry name" value="REGULATORY PROTEIN RECX FAMILY PROTEIN"/>
    <property type="match status" value="1"/>
</dbReference>
<protein>
    <recommendedName>
        <fullName evidence="3 5">Regulatory protein RecX</fullName>
    </recommendedName>
</protein>
<dbReference type="EMBL" id="VDGH01000011">
    <property type="protein sequence ID" value="TQR10174.1"/>
    <property type="molecule type" value="Genomic_DNA"/>
</dbReference>
<comment type="caution">
    <text evidence="9">The sequence shown here is derived from an EMBL/GenBank/DDBJ whole genome shotgun (WGS) entry which is preliminary data.</text>
</comment>
<dbReference type="HAMAP" id="MF_01114">
    <property type="entry name" value="RecX"/>
    <property type="match status" value="1"/>
</dbReference>
<dbReference type="AlphaFoldDB" id="A0A544SY98"/>
<gene>
    <name evidence="5 9" type="primary">recX</name>
    <name evidence="9" type="ORF">FG382_17560</name>
</gene>
<evidence type="ECO:0000256" key="1">
    <source>
        <dbReference type="ARBA" id="ARBA00004496"/>
    </source>
</evidence>
<evidence type="ECO:0000256" key="2">
    <source>
        <dbReference type="ARBA" id="ARBA00009695"/>
    </source>
</evidence>
<dbReference type="Gene3D" id="1.10.10.10">
    <property type="entry name" value="Winged helix-like DNA-binding domain superfamily/Winged helix DNA-binding domain"/>
    <property type="match status" value="4"/>
</dbReference>
<dbReference type="InterPro" id="IPR053926">
    <property type="entry name" value="RecX_HTH_1st"/>
</dbReference>
<dbReference type="OrthoDB" id="5421057at2"/>
<dbReference type="InterPro" id="IPR036388">
    <property type="entry name" value="WH-like_DNA-bd_sf"/>
</dbReference>
<evidence type="ECO:0000259" key="8">
    <source>
        <dbReference type="Pfam" id="PF21982"/>
    </source>
</evidence>
<feature type="domain" description="RecX second three-helical" evidence="6">
    <location>
        <begin position="110"/>
        <end position="151"/>
    </location>
</feature>
<proteinExistence type="inferred from homology"/>
<dbReference type="InterPro" id="IPR053925">
    <property type="entry name" value="RecX_HTH_3rd"/>
</dbReference>
<feature type="domain" description="RecX third three-helical" evidence="7">
    <location>
        <begin position="157"/>
        <end position="204"/>
    </location>
</feature>
<feature type="domain" description="RecX third three-helical" evidence="7">
    <location>
        <begin position="213"/>
        <end position="262"/>
    </location>
</feature>
<accession>A0A544SY98</accession>
<evidence type="ECO:0000256" key="4">
    <source>
        <dbReference type="ARBA" id="ARBA00022490"/>
    </source>
</evidence>
<dbReference type="Pfam" id="PF21981">
    <property type="entry name" value="RecX_HTH3"/>
    <property type="match status" value="2"/>
</dbReference>
<dbReference type="Pfam" id="PF21982">
    <property type="entry name" value="RecX_HTH1"/>
    <property type="match status" value="1"/>
</dbReference>
<evidence type="ECO:0000313" key="10">
    <source>
        <dbReference type="Proteomes" id="UP000317316"/>
    </source>
</evidence>
<dbReference type="InterPro" id="IPR053924">
    <property type="entry name" value="RecX_HTH_2nd"/>
</dbReference>
<dbReference type="NCBIfam" id="NF010733">
    <property type="entry name" value="PRK14135.1"/>
    <property type="match status" value="1"/>
</dbReference>
<comment type="similarity">
    <text evidence="2 5">Belongs to the RecX family.</text>
</comment>
<evidence type="ECO:0000313" key="9">
    <source>
        <dbReference type="EMBL" id="TQR10174.1"/>
    </source>
</evidence>
<name>A0A544SY98_9BACI</name>
<evidence type="ECO:0000256" key="3">
    <source>
        <dbReference type="ARBA" id="ARBA00018111"/>
    </source>
</evidence>
<organism evidence="9 10">
    <name type="scientific">Psychrobacillus lasiicapitis</name>
    <dbReference type="NCBI Taxonomy" id="1636719"/>
    <lineage>
        <taxon>Bacteria</taxon>
        <taxon>Bacillati</taxon>
        <taxon>Bacillota</taxon>
        <taxon>Bacilli</taxon>
        <taxon>Bacillales</taxon>
        <taxon>Bacillaceae</taxon>
        <taxon>Psychrobacillus</taxon>
    </lineage>
</organism>
<keyword evidence="4 5" id="KW-0963">Cytoplasm</keyword>
<evidence type="ECO:0000259" key="6">
    <source>
        <dbReference type="Pfam" id="PF02631"/>
    </source>
</evidence>
<comment type="subcellular location">
    <subcellularLocation>
        <location evidence="1 5">Cytoplasm</location>
    </subcellularLocation>
</comment>
<evidence type="ECO:0000259" key="7">
    <source>
        <dbReference type="Pfam" id="PF21981"/>
    </source>
</evidence>
<comment type="function">
    <text evidence="5">Modulates RecA activity.</text>
</comment>
<keyword evidence="10" id="KW-1185">Reference proteome</keyword>
<dbReference type="GO" id="GO:0006282">
    <property type="term" value="P:regulation of DNA repair"/>
    <property type="evidence" value="ECO:0007669"/>
    <property type="project" value="UniProtKB-UniRule"/>
</dbReference>
<dbReference type="Pfam" id="PF02631">
    <property type="entry name" value="RecX_HTH2"/>
    <property type="match status" value="1"/>
</dbReference>